<dbReference type="PANTHER" id="PTHR11773:SF1">
    <property type="entry name" value="GLYCINE DEHYDROGENASE (DECARBOXYLATING), MITOCHONDRIAL"/>
    <property type="match status" value="1"/>
</dbReference>
<dbReference type="GO" id="GO:0030170">
    <property type="term" value="F:pyridoxal phosphate binding"/>
    <property type="evidence" value="ECO:0007669"/>
    <property type="project" value="TreeGrafter"/>
</dbReference>
<dbReference type="Proteomes" id="UP000053676">
    <property type="component" value="Unassembled WGS sequence"/>
</dbReference>
<dbReference type="GO" id="GO:0005960">
    <property type="term" value="C:glycine cleavage complex"/>
    <property type="evidence" value="ECO:0007669"/>
    <property type="project" value="TreeGrafter"/>
</dbReference>
<organism evidence="3 4">
    <name type="scientific">Necator americanus</name>
    <name type="common">Human hookworm</name>
    <dbReference type="NCBI Taxonomy" id="51031"/>
    <lineage>
        <taxon>Eukaryota</taxon>
        <taxon>Metazoa</taxon>
        <taxon>Ecdysozoa</taxon>
        <taxon>Nematoda</taxon>
        <taxon>Chromadorea</taxon>
        <taxon>Rhabditida</taxon>
        <taxon>Rhabditina</taxon>
        <taxon>Rhabditomorpha</taxon>
        <taxon>Strongyloidea</taxon>
        <taxon>Ancylostomatidae</taxon>
        <taxon>Bunostominae</taxon>
        <taxon>Necator</taxon>
    </lineage>
</organism>
<evidence type="ECO:0000259" key="2">
    <source>
        <dbReference type="Pfam" id="PF02347"/>
    </source>
</evidence>
<dbReference type="EMBL" id="KI658914">
    <property type="protein sequence ID" value="ETN80937.1"/>
    <property type="molecule type" value="Genomic_DNA"/>
</dbReference>
<dbReference type="STRING" id="51031.W2TIU2"/>
<evidence type="ECO:0000256" key="1">
    <source>
        <dbReference type="ARBA" id="ARBA00023002"/>
    </source>
</evidence>
<dbReference type="GO" id="GO:0004375">
    <property type="term" value="F:glycine dehydrogenase (decarboxylating) activity"/>
    <property type="evidence" value="ECO:0007669"/>
    <property type="project" value="InterPro"/>
</dbReference>
<accession>W2TIU2</accession>
<dbReference type="OrthoDB" id="5835539at2759"/>
<name>W2TIU2_NECAM</name>
<dbReference type="SUPFAM" id="SSF53383">
    <property type="entry name" value="PLP-dependent transferases"/>
    <property type="match status" value="1"/>
</dbReference>
<feature type="domain" description="Glycine cleavage system P-protein N-terminal" evidence="2">
    <location>
        <begin position="34"/>
        <end position="100"/>
    </location>
</feature>
<dbReference type="GO" id="GO:0016594">
    <property type="term" value="F:glycine binding"/>
    <property type="evidence" value="ECO:0007669"/>
    <property type="project" value="TreeGrafter"/>
</dbReference>
<keyword evidence="1" id="KW-0560">Oxidoreductase</keyword>
<dbReference type="KEGG" id="nai:NECAME_08869"/>
<dbReference type="InterPro" id="IPR049315">
    <property type="entry name" value="GDC-P_N"/>
</dbReference>
<protein>
    <recommendedName>
        <fullName evidence="2">Glycine cleavage system P-protein N-terminal domain-containing protein</fullName>
    </recommendedName>
</protein>
<dbReference type="AlphaFoldDB" id="W2TIU2"/>
<evidence type="ECO:0000313" key="3">
    <source>
        <dbReference type="EMBL" id="ETN80937.1"/>
    </source>
</evidence>
<dbReference type="GO" id="GO:0005739">
    <property type="term" value="C:mitochondrion"/>
    <property type="evidence" value="ECO:0007669"/>
    <property type="project" value="TreeGrafter"/>
</dbReference>
<proteinExistence type="predicted"/>
<evidence type="ECO:0000313" key="4">
    <source>
        <dbReference type="Proteomes" id="UP000053676"/>
    </source>
</evidence>
<dbReference type="InterPro" id="IPR020581">
    <property type="entry name" value="GDC_P"/>
</dbReference>
<dbReference type="GO" id="GO:0019464">
    <property type="term" value="P:glycine decarboxylation via glycine cleavage system"/>
    <property type="evidence" value="ECO:0007669"/>
    <property type="project" value="TreeGrafter"/>
</dbReference>
<reference evidence="4" key="1">
    <citation type="journal article" date="2014" name="Nat. Genet.">
        <title>Genome of the human hookworm Necator americanus.</title>
        <authorList>
            <person name="Tang Y.T."/>
            <person name="Gao X."/>
            <person name="Rosa B.A."/>
            <person name="Abubucker S."/>
            <person name="Hallsworth-Pepin K."/>
            <person name="Martin J."/>
            <person name="Tyagi R."/>
            <person name="Heizer E."/>
            <person name="Zhang X."/>
            <person name="Bhonagiri-Palsikar V."/>
            <person name="Minx P."/>
            <person name="Warren W.C."/>
            <person name="Wang Q."/>
            <person name="Zhan B."/>
            <person name="Hotez P.J."/>
            <person name="Sternberg P.W."/>
            <person name="Dougall A."/>
            <person name="Gaze S.T."/>
            <person name="Mulvenna J."/>
            <person name="Sotillo J."/>
            <person name="Ranganathan S."/>
            <person name="Rabelo E.M."/>
            <person name="Wilson R.K."/>
            <person name="Felgner P.L."/>
            <person name="Bethony J."/>
            <person name="Hawdon J.M."/>
            <person name="Gasser R.B."/>
            <person name="Loukas A."/>
            <person name="Mitreva M."/>
        </authorList>
    </citation>
    <scope>NUCLEOTIDE SEQUENCE [LARGE SCALE GENOMIC DNA]</scope>
</reference>
<gene>
    <name evidence="3" type="ORF">NECAME_08869</name>
</gene>
<sequence>MQRCISGGSATVLRAFRSTPRICTRMIRYDAFADRHIGPSRLEKQQMLNFLGFTTLDALTNTNVPNQIKLEKKLDLPEAIDEYSMLRELKKISEMNKVVKTNRSLNQYQQLFWGSKPA</sequence>
<dbReference type="Pfam" id="PF02347">
    <property type="entry name" value="GDC-P"/>
    <property type="match status" value="1"/>
</dbReference>
<keyword evidence="4" id="KW-1185">Reference proteome</keyword>
<dbReference type="PANTHER" id="PTHR11773">
    <property type="entry name" value="GLYCINE DEHYDROGENASE, DECARBOXYLATING"/>
    <property type="match status" value="1"/>
</dbReference>
<dbReference type="InterPro" id="IPR015424">
    <property type="entry name" value="PyrdxlP-dep_Trfase"/>
</dbReference>